<dbReference type="InterPro" id="IPR043132">
    <property type="entry name" value="BCAT-like_C"/>
</dbReference>
<dbReference type="Gene3D" id="3.30.470.10">
    <property type="match status" value="1"/>
</dbReference>
<organism evidence="1 2">
    <name type="scientific">Verticillium nonalfalfae</name>
    <dbReference type="NCBI Taxonomy" id="1051616"/>
    <lineage>
        <taxon>Eukaryota</taxon>
        <taxon>Fungi</taxon>
        <taxon>Dikarya</taxon>
        <taxon>Ascomycota</taxon>
        <taxon>Pezizomycotina</taxon>
        <taxon>Sordariomycetes</taxon>
        <taxon>Hypocreomycetidae</taxon>
        <taxon>Glomerellales</taxon>
        <taxon>Plectosphaerellaceae</taxon>
        <taxon>Verticillium</taxon>
    </lineage>
</organism>
<keyword evidence="2" id="KW-1185">Reference proteome</keyword>
<dbReference type="AlphaFoldDB" id="A0A3M9YDB7"/>
<dbReference type="SUPFAM" id="SSF56752">
    <property type="entry name" value="D-aminoacid aminotransferase-like PLP-dependent enzymes"/>
    <property type="match status" value="1"/>
</dbReference>
<accession>A0A3M9YDB7</accession>
<dbReference type="Gene3D" id="3.20.10.10">
    <property type="entry name" value="D-amino Acid Aminotransferase, subunit A, domain 2"/>
    <property type="match status" value="1"/>
</dbReference>
<dbReference type="EMBL" id="RBVV01000030">
    <property type="protein sequence ID" value="RNJ58165.1"/>
    <property type="molecule type" value="Genomic_DNA"/>
</dbReference>
<dbReference type="RefSeq" id="XP_028496323.1">
    <property type="nucleotide sequence ID" value="XM_028639281.1"/>
</dbReference>
<dbReference type="InterPro" id="IPR043131">
    <property type="entry name" value="BCAT-like_N"/>
</dbReference>
<dbReference type="Pfam" id="PF01063">
    <property type="entry name" value="Aminotran_4"/>
    <property type="match status" value="1"/>
</dbReference>
<sequence length="283" mass="31391">MSRDFQLFTSLRHDDGLRQVPTHGPQNAGWNQRLESPYYMLDYHRDRMLRAATHWAWPDAIQVLEGEAGLERLASFLDTSLADHRYTARVKILLAQDGRLACEKGPAAPVPLSNLFPSRLPVPDAEVAAGDPSKNLVYEVVPDTALTSKSEYTHFKTTERAVYDDARSRAGIQLTDTTEVLVVNKTDGSIMEGSLTTPYFFRNGRWVTPPVPQKFSWESGSGGQDGTTRRWALERGIAIEKAVLADSLAGPPISALPLWGVAVLASRNDPKKRGWSDQVVPHE</sequence>
<evidence type="ECO:0000313" key="2">
    <source>
        <dbReference type="Proteomes" id="UP000267145"/>
    </source>
</evidence>
<dbReference type="GO" id="GO:0003824">
    <property type="term" value="F:catalytic activity"/>
    <property type="evidence" value="ECO:0007669"/>
    <property type="project" value="InterPro"/>
</dbReference>
<dbReference type="InterPro" id="IPR036038">
    <property type="entry name" value="Aminotransferase-like"/>
</dbReference>
<dbReference type="InterPro" id="IPR001544">
    <property type="entry name" value="Aminotrans_IV"/>
</dbReference>
<dbReference type="GeneID" id="39608811"/>
<gene>
    <name evidence="1" type="ORF">D7B24_005122</name>
</gene>
<protein>
    <recommendedName>
        <fullName evidence="3">Aminodeoxychorismate lyase</fullName>
    </recommendedName>
</protein>
<dbReference type="Proteomes" id="UP000267145">
    <property type="component" value="Unassembled WGS sequence"/>
</dbReference>
<name>A0A3M9YDB7_9PEZI</name>
<evidence type="ECO:0008006" key="3">
    <source>
        <dbReference type="Google" id="ProtNLM"/>
    </source>
</evidence>
<comment type="caution">
    <text evidence="1">The sequence shown here is derived from an EMBL/GenBank/DDBJ whole genome shotgun (WGS) entry which is preliminary data.</text>
</comment>
<evidence type="ECO:0000313" key="1">
    <source>
        <dbReference type="EMBL" id="RNJ58165.1"/>
    </source>
</evidence>
<dbReference type="STRING" id="1051616.A0A3M9YDB7"/>
<proteinExistence type="predicted"/>
<reference evidence="1 2" key="1">
    <citation type="submission" date="2018-10" db="EMBL/GenBank/DDBJ databases">
        <title>Genome sequence of Verticillium nonalfalfae VnAa140.</title>
        <authorList>
            <person name="Stajich J.E."/>
            <person name="Kasson M.T."/>
        </authorList>
    </citation>
    <scope>NUCLEOTIDE SEQUENCE [LARGE SCALE GENOMIC DNA]</scope>
    <source>
        <strain evidence="1 2">VnAa140</strain>
    </source>
</reference>